<sequence>MEKQRNKKFIVPIVLLASIYSGLIYNFLLLKDRSSLESLGSLFTSGASLSNVFALTFIIFTLILLLSIKYVDKITFKL</sequence>
<comment type="caution">
    <text evidence="2">The sequence shown here is derived from an EMBL/GenBank/DDBJ whole genome shotgun (WGS) entry which is preliminary data.</text>
</comment>
<accession>A0A0F9QP38</accession>
<gene>
    <name evidence="2" type="ORF">LCGC14_0695570</name>
</gene>
<keyword evidence="1" id="KW-0812">Transmembrane</keyword>
<protein>
    <submittedName>
        <fullName evidence="2">Uncharacterized protein</fullName>
    </submittedName>
</protein>
<keyword evidence="1" id="KW-0472">Membrane</keyword>
<dbReference type="AlphaFoldDB" id="A0A0F9QP38"/>
<feature type="transmembrane region" description="Helical" evidence="1">
    <location>
        <begin position="48"/>
        <end position="68"/>
    </location>
</feature>
<evidence type="ECO:0000256" key="1">
    <source>
        <dbReference type="SAM" id="Phobius"/>
    </source>
</evidence>
<organism evidence="2">
    <name type="scientific">marine sediment metagenome</name>
    <dbReference type="NCBI Taxonomy" id="412755"/>
    <lineage>
        <taxon>unclassified sequences</taxon>
        <taxon>metagenomes</taxon>
        <taxon>ecological metagenomes</taxon>
    </lineage>
</organism>
<keyword evidence="1" id="KW-1133">Transmembrane helix</keyword>
<reference evidence="2" key="1">
    <citation type="journal article" date="2015" name="Nature">
        <title>Complex archaea that bridge the gap between prokaryotes and eukaryotes.</title>
        <authorList>
            <person name="Spang A."/>
            <person name="Saw J.H."/>
            <person name="Jorgensen S.L."/>
            <person name="Zaremba-Niedzwiedzka K."/>
            <person name="Martijn J."/>
            <person name="Lind A.E."/>
            <person name="van Eijk R."/>
            <person name="Schleper C."/>
            <person name="Guy L."/>
            <person name="Ettema T.J."/>
        </authorList>
    </citation>
    <scope>NUCLEOTIDE SEQUENCE</scope>
</reference>
<dbReference type="EMBL" id="LAZR01001463">
    <property type="protein sequence ID" value="KKN44209.1"/>
    <property type="molecule type" value="Genomic_DNA"/>
</dbReference>
<name>A0A0F9QP38_9ZZZZ</name>
<proteinExistence type="predicted"/>
<evidence type="ECO:0000313" key="2">
    <source>
        <dbReference type="EMBL" id="KKN44209.1"/>
    </source>
</evidence>
<feature type="transmembrane region" description="Helical" evidence="1">
    <location>
        <begin position="9"/>
        <end position="28"/>
    </location>
</feature>